<evidence type="ECO:0000256" key="2">
    <source>
        <dbReference type="ARBA" id="ARBA00022679"/>
    </source>
</evidence>
<dbReference type="GO" id="GO:0006612">
    <property type="term" value="P:protein targeting to membrane"/>
    <property type="evidence" value="ECO:0007669"/>
    <property type="project" value="TreeGrafter"/>
</dbReference>
<name>A0A1G4MJS5_LACFM</name>
<dbReference type="Proteomes" id="UP000190831">
    <property type="component" value="Chromosome H"/>
</dbReference>
<dbReference type="PANTHER" id="PTHR22883:SF43">
    <property type="entry name" value="PALMITOYLTRANSFERASE APP"/>
    <property type="match status" value="1"/>
</dbReference>
<evidence type="ECO:0000256" key="5">
    <source>
        <dbReference type="ARBA" id="ARBA00023136"/>
    </source>
</evidence>
<comment type="subcellular location">
    <subcellularLocation>
        <location evidence="1">Endoplasmic reticulum membrane</location>
        <topology evidence="1">Multi-pass membrane protein</topology>
    </subcellularLocation>
</comment>
<keyword evidence="6" id="KW-0564">Palmitate</keyword>
<evidence type="ECO:0000259" key="12">
    <source>
        <dbReference type="Pfam" id="PF01529"/>
    </source>
</evidence>
<proteinExistence type="inferred from homology"/>
<dbReference type="PANTHER" id="PTHR22883">
    <property type="entry name" value="ZINC FINGER DHHC DOMAIN CONTAINING PROTEIN"/>
    <property type="match status" value="1"/>
</dbReference>
<comment type="catalytic activity">
    <reaction evidence="10 11">
        <text>L-cysteinyl-[protein] + hexadecanoyl-CoA = S-hexadecanoyl-L-cysteinyl-[protein] + CoA</text>
        <dbReference type="Rhea" id="RHEA:36683"/>
        <dbReference type="Rhea" id="RHEA-COMP:10131"/>
        <dbReference type="Rhea" id="RHEA-COMP:11032"/>
        <dbReference type="ChEBI" id="CHEBI:29950"/>
        <dbReference type="ChEBI" id="CHEBI:57287"/>
        <dbReference type="ChEBI" id="CHEBI:57379"/>
        <dbReference type="ChEBI" id="CHEBI:74151"/>
        <dbReference type="EC" id="2.3.1.225"/>
    </reaction>
</comment>
<dbReference type="GO" id="GO:0019706">
    <property type="term" value="F:protein-cysteine S-palmitoyltransferase activity"/>
    <property type="evidence" value="ECO:0007669"/>
    <property type="project" value="UniProtKB-EC"/>
</dbReference>
<keyword evidence="2 11" id="KW-0808">Transferase</keyword>
<feature type="transmembrane region" description="Helical" evidence="11">
    <location>
        <begin position="257"/>
        <end position="280"/>
    </location>
</feature>
<keyword evidence="7" id="KW-0449">Lipoprotein</keyword>
<evidence type="ECO:0000313" key="13">
    <source>
        <dbReference type="EMBL" id="SCW04122.1"/>
    </source>
</evidence>
<evidence type="ECO:0000256" key="3">
    <source>
        <dbReference type="ARBA" id="ARBA00022692"/>
    </source>
</evidence>
<dbReference type="Pfam" id="PF01529">
    <property type="entry name" value="DHHC"/>
    <property type="match status" value="1"/>
</dbReference>
<gene>
    <name evidence="13" type="ORF">LAFE_0H06414G</name>
</gene>
<dbReference type="OrthoDB" id="9909019at2759"/>
<keyword evidence="3 11" id="KW-0812">Transmembrane</keyword>
<sequence>MNRWKVTNNWRNFSKMRRNVNHKDKESDCSASPQPLGFSTWLITLEHSDESNKNYGAMPAVTNYIFFMGGRFRTISGTKVLSILVLALVIAPMVLFSIFETRKQWNLGTACRVLVVLFYYFWITCFASFIRTATTDPGVLPRNIHVPTVINDYELPQEYYNIITLPTSDPCERSVDVKYCPTCRIWRPPRASHCSTCETCIMTHDHHCVWVNNCIGQRNYRYFLAFLSSCTITAATCIASCSIHISKVAHASDSPVAILLVIYCGLGFCYPFILLIYHVFLTGTQQTTREYLKTVQSKTAVFHKITSPQNNAFDKKNIFSNMISLICEPRGLSLVSARSRHSKGDWRFLNLPQPHSFQKA</sequence>
<keyword evidence="4 11" id="KW-1133">Transmembrane helix</keyword>
<evidence type="ECO:0000256" key="4">
    <source>
        <dbReference type="ARBA" id="ARBA00022989"/>
    </source>
</evidence>
<feature type="transmembrane region" description="Helical" evidence="11">
    <location>
        <begin position="105"/>
        <end position="123"/>
    </location>
</feature>
<comment type="domain">
    <text evidence="11">The DHHC domain is required for palmitoyltransferase activity.</text>
</comment>
<feature type="transmembrane region" description="Helical" evidence="11">
    <location>
        <begin position="222"/>
        <end position="245"/>
    </location>
</feature>
<feature type="domain" description="Palmitoyltransferase DHHC" evidence="12">
    <location>
        <begin position="178"/>
        <end position="293"/>
    </location>
</feature>
<evidence type="ECO:0000256" key="7">
    <source>
        <dbReference type="ARBA" id="ARBA00023288"/>
    </source>
</evidence>
<dbReference type="PROSITE" id="PS50216">
    <property type="entry name" value="DHHC"/>
    <property type="match status" value="1"/>
</dbReference>
<keyword evidence="8 11" id="KW-0012">Acyltransferase</keyword>
<dbReference type="AlphaFoldDB" id="A0A1G4MJS5"/>
<comment type="similarity">
    <text evidence="9">Belongs to the DHHC palmitoyltransferase family. ERF2/ZDHHC9 subfamily.</text>
</comment>
<protein>
    <recommendedName>
        <fullName evidence="11">Palmitoyltransferase</fullName>
        <ecNumber evidence="11">2.3.1.225</ecNumber>
    </recommendedName>
</protein>
<keyword evidence="5 11" id="KW-0472">Membrane</keyword>
<evidence type="ECO:0000256" key="11">
    <source>
        <dbReference type="RuleBase" id="RU079119"/>
    </source>
</evidence>
<dbReference type="InterPro" id="IPR001594">
    <property type="entry name" value="Palmitoyltrfase_DHHC"/>
</dbReference>
<reference evidence="13 14" key="1">
    <citation type="submission" date="2016-03" db="EMBL/GenBank/DDBJ databases">
        <authorList>
            <person name="Devillers H."/>
        </authorList>
    </citation>
    <scope>NUCLEOTIDE SEQUENCE [LARGE SCALE GENOMIC DNA]</scope>
    <source>
        <strain evidence="13">CBS 6772</strain>
    </source>
</reference>
<keyword evidence="14" id="KW-1185">Reference proteome</keyword>
<dbReference type="InterPro" id="IPR039859">
    <property type="entry name" value="PFA4/ZDH16/20/ERF2-like"/>
</dbReference>
<dbReference type="EC" id="2.3.1.225" evidence="11"/>
<evidence type="ECO:0000256" key="6">
    <source>
        <dbReference type="ARBA" id="ARBA00023139"/>
    </source>
</evidence>
<dbReference type="STRING" id="4955.A0A1G4MJS5"/>
<evidence type="ECO:0000256" key="8">
    <source>
        <dbReference type="ARBA" id="ARBA00023315"/>
    </source>
</evidence>
<evidence type="ECO:0000256" key="9">
    <source>
        <dbReference type="ARBA" id="ARBA00023463"/>
    </source>
</evidence>
<dbReference type="GO" id="GO:0005794">
    <property type="term" value="C:Golgi apparatus"/>
    <property type="evidence" value="ECO:0007669"/>
    <property type="project" value="TreeGrafter"/>
</dbReference>
<evidence type="ECO:0000256" key="1">
    <source>
        <dbReference type="ARBA" id="ARBA00004477"/>
    </source>
</evidence>
<dbReference type="OMA" id="YVTMFLI"/>
<evidence type="ECO:0000313" key="14">
    <source>
        <dbReference type="Proteomes" id="UP000190831"/>
    </source>
</evidence>
<organism evidence="13 14">
    <name type="scientific">Lachancea fermentati</name>
    <name type="common">Zygosaccharomyces fermentati</name>
    <dbReference type="NCBI Taxonomy" id="4955"/>
    <lineage>
        <taxon>Eukaryota</taxon>
        <taxon>Fungi</taxon>
        <taxon>Dikarya</taxon>
        <taxon>Ascomycota</taxon>
        <taxon>Saccharomycotina</taxon>
        <taxon>Saccharomycetes</taxon>
        <taxon>Saccharomycetales</taxon>
        <taxon>Saccharomycetaceae</taxon>
        <taxon>Lachancea</taxon>
    </lineage>
</organism>
<evidence type="ECO:0000256" key="10">
    <source>
        <dbReference type="ARBA" id="ARBA00048048"/>
    </source>
</evidence>
<feature type="transmembrane region" description="Helical" evidence="11">
    <location>
        <begin position="80"/>
        <end position="99"/>
    </location>
</feature>
<accession>A0A1G4MJS5</accession>
<dbReference type="EMBL" id="LT598491">
    <property type="protein sequence ID" value="SCW04122.1"/>
    <property type="molecule type" value="Genomic_DNA"/>
</dbReference>
<dbReference type="GO" id="GO:0005789">
    <property type="term" value="C:endoplasmic reticulum membrane"/>
    <property type="evidence" value="ECO:0007669"/>
    <property type="project" value="UniProtKB-SubCell"/>
</dbReference>